<dbReference type="SUPFAM" id="SSF56784">
    <property type="entry name" value="HAD-like"/>
    <property type="match status" value="1"/>
</dbReference>
<dbReference type="EMBL" id="FMXQ01000004">
    <property type="protein sequence ID" value="SDB31345.1"/>
    <property type="molecule type" value="Genomic_DNA"/>
</dbReference>
<keyword evidence="4" id="KW-0460">Magnesium</keyword>
<dbReference type="SFLD" id="SFLDS00003">
    <property type="entry name" value="Haloacid_Dehalogenase"/>
    <property type="match status" value="1"/>
</dbReference>
<dbReference type="SFLD" id="SFLDG01135">
    <property type="entry name" value="C1.5.6:_HAD__Beta-PGM__Phospha"/>
    <property type="match status" value="1"/>
</dbReference>
<accession>A0A1G6CEV4</accession>
<dbReference type="RefSeq" id="WP_210185601.1">
    <property type="nucleotide sequence ID" value="NZ_FMXQ01000004.1"/>
</dbReference>
<keyword evidence="3" id="KW-0479">Metal-binding</keyword>
<dbReference type="InterPro" id="IPR051600">
    <property type="entry name" value="Beta-PGM-like"/>
</dbReference>
<reference evidence="5 6" key="1">
    <citation type="submission" date="2016-10" db="EMBL/GenBank/DDBJ databases">
        <authorList>
            <person name="de Groot N.N."/>
        </authorList>
    </citation>
    <scope>NUCLEOTIDE SEQUENCE [LARGE SCALE GENOMIC DNA]</scope>
    <source>
        <strain evidence="5 6">ATCC 35022</strain>
    </source>
</reference>
<protein>
    <submittedName>
        <fullName evidence="5">Haloacid dehalogenase superfamily, subfamily IA, variant 3 with third motif having DD or ED</fullName>
    </submittedName>
</protein>
<dbReference type="Pfam" id="PF00702">
    <property type="entry name" value="Hydrolase"/>
    <property type="match status" value="1"/>
</dbReference>
<sequence>MDRPKLVIFDCDGVLVDSESAHSEVVAASLTRYGLEITPEACMARFVGSRMATIGETATAMGATLPDDWVKEVYAEIFVKLRDGVEMIPGIPALLDELDAAGIPYCVGSNGSEDKMEITLGHIGIHDRFAGRIFSAYTLNTWKPEPGLYLHAAQALGVAAADSVVVEDSVTGATAAQRAGMRCFGYAPHDDGAGLAAVGATVFHDMAALPGLLGLAEGDRRREAPAQSLRSA</sequence>
<evidence type="ECO:0000256" key="2">
    <source>
        <dbReference type="ARBA" id="ARBA00006171"/>
    </source>
</evidence>
<dbReference type="Gene3D" id="1.10.150.240">
    <property type="entry name" value="Putative phosphatase, domain 2"/>
    <property type="match status" value="1"/>
</dbReference>
<organism evidence="5 6">
    <name type="scientific">Bauldia litoralis</name>
    <dbReference type="NCBI Taxonomy" id="665467"/>
    <lineage>
        <taxon>Bacteria</taxon>
        <taxon>Pseudomonadati</taxon>
        <taxon>Pseudomonadota</taxon>
        <taxon>Alphaproteobacteria</taxon>
        <taxon>Hyphomicrobiales</taxon>
        <taxon>Kaistiaceae</taxon>
        <taxon>Bauldia</taxon>
    </lineage>
</organism>
<comment type="similarity">
    <text evidence="2">Belongs to the HAD-like hydrolase superfamily. CbbY/CbbZ/Gph/YieH family.</text>
</comment>
<dbReference type="InterPro" id="IPR006439">
    <property type="entry name" value="HAD-SF_hydro_IA"/>
</dbReference>
<evidence type="ECO:0000256" key="1">
    <source>
        <dbReference type="ARBA" id="ARBA00001946"/>
    </source>
</evidence>
<dbReference type="STRING" id="665467.SAMN02982931_02392"/>
<dbReference type="Gene3D" id="3.40.50.1000">
    <property type="entry name" value="HAD superfamily/HAD-like"/>
    <property type="match status" value="1"/>
</dbReference>
<dbReference type="PANTHER" id="PTHR46193">
    <property type="entry name" value="6-PHOSPHOGLUCONATE PHOSPHATASE"/>
    <property type="match status" value="1"/>
</dbReference>
<name>A0A1G6CEV4_9HYPH</name>
<dbReference type="GO" id="GO:0003824">
    <property type="term" value="F:catalytic activity"/>
    <property type="evidence" value="ECO:0007669"/>
    <property type="project" value="UniProtKB-ARBA"/>
</dbReference>
<dbReference type="AlphaFoldDB" id="A0A1G6CEV4"/>
<dbReference type="Proteomes" id="UP000199071">
    <property type="component" value="Unassembled WGS sequence"/>
</dbReference>
<dbReference type="GO" id="GO:0046872">
    <property type="term" value="F:metal ion binding"/>
    <property type="evidence" value="ECO:0007669"/>
    <property type="project" value="UniProtKB-KW"/>
</dbReference>
<dbReference type="PANTHER" id="PTHR46193:SF10">
    <property type="entry name" value="6-PHOSPHOGLUCONATE PHOSPHATASE"/>
    <property type="match status" value="1"/>
</dbReference>
<dbReference type="InterPro" id="IPR023214">
    <property type="entry name" value="HAD_sf"/>
</dbReference>
<gene>
    <name evidence="5" type="ORF">SAMN02982931_02392</name>
</gene>
<dbReference type="InterPro" id="IPR023198">
    <property type="entry name" value="PGP-like_dom2"/>
</dbReference>
<evidence type="ECO:0000256" key="3">
    <source>
        <dbReference type="ARBA" id="ARBA00022723"/>
    </source>
</evidence>
<comment type="cofactor">
    <cofactor evidence="1">
        <name>Mg(2+)</name>
        <dbReference type="ChEBI" id="CHEBI:18420"/>
    </cofactor>
</comment>
<evidence type="ECO:0000313" key="6">
    <source>
        <dbReference type="Proteomes" id="UP000199071"/>
    </source>
</evidence>
<dbReference type="SFLD" id="SFLDG01129">
    <property type="entry name" value="C1.5:_HAD__Beta-PGM__Phosphata"/>
    <property type="match status" value="1"/>
</dbReference>
<keyword evidence="6" id="KW-1185">Reference proteome</keyword>
<evidence type="ECO:0000256" key="4">
    <source>
        <dbReference type="ARBA" id="ARBA00022842"/>
    </source>
</evidence>
<dbReference type="NCBIfam" id="TIGR01509">
    <property type="entry name" value="HAD-SF-IA-v3"/>
    <property type="match status" value="1"/>
</dbReference>
<dbReference type="InterPro" id="IPR036412">
    <property type="entry name" value="HAD-like_sf"/>
</dbReference>
<evidence type="ECO:0000313" key="5">
    <source>
        <dbReference type="EMBL" id="SDB31345.1"/>
    </source>
</evidence>
<proteinExistence type="inferred from homology"/>